<dbReference type="InterPro" id="IPR029061">
    <property type="entry name" value="THDP-binding"/>
</dbReference>
<evidence type="ECO:0000256" key="8">
    <source>
        <dbReference type="ARBA" id="ARBA00022723"/>
    </source>
</evidence>
<dbReference type="InterPro" id="IPR047213">
    <property type="entry name" value="TPP_PYR_PDC_IPDC-like"/>
</dbReference>
<evidence type="ECO:0000256" key="10">
    <source>
        <dbReference type="ARBA" id="ARBA00022842"/>
    </source>
</evidence>
<evidence type="ECO:0000256" key="2">
    <source>
        <dbReference type="ARBA" id="ARBA00001920"/>
    </source>
</evidence>
<gene>
    <name evidence="18" type="ORF">HNP21_002543</name>
</gene>
<keyword evidence="8 13" id="KW-0479">Metal-binding</keyword>
<dbReference type="FunFam" id="3.40.50.970:FF:000024">
    <property type="entry name" value="Pyruvate decarboxylase isozyme"/>
    <property type="match status" value="1"/>
</dbReference>
<dbReference type="Pfam" id="PF00205">
    <property type="entry name" value="TPP_enzyme_M"/>
    <property type="match status" value="1"/>
</dbReference>
<feature type="binding site" evidence="13">
    <location>
        <position position="468"/>
    </location>
    <ligand>
        <name>Mg(2+)</name>
        <dbReference type="ChEBI" id="CHEBI:18420"/>
    </ligand>
</feature>
<feature type="binding site" evidence="13">
    <location>
        <position position="466"/>
    </location>
    <ligand>
        <name>Mg(2+)</name>
        <dbReference type="ChEBI" id="CHEBI:18420"/>
    </ligand>
</feature>
<feature type="domain" description="Thiamine pyrophosphate enzyme N-terminal TPP-binding" evidence="17">
    <location>
        <begin position="6"/>
        <end position="109"/>
    </location>
</feature>
<dbReference type="FunFam" id="3.40.50.970:FF:000019">
    <property type="entry name" value="Pyruvate decarboxylase isozyme"/>
    <property type="match status" value="1"/>
</dbReference>
<comment type="function">
    <text evidence="4">Decarboxylates branched-chain and aromatic alpha-keto acids to aldehydes.</text>
</comment>
<evidence type="ECO:0000256" key="13">
    <source>
        <dbReference type="PIRSR" id="PIRSR036565-2"/>
    </source>
</evidence>
<keyword evidence="19" id="KW-1185">Reference proteome</keyword>
<keyword evidence="9" id="KW-0210">Decarboxylase</keyword>
<evidence type="ECO:0000313" key="18">
    <source>
        <dbReference type="EMBL" id="MBA9039436.1"/>
    </source>
</evidence>
<feature type="domain" description="Thiamine pyrophosphate enzyme central" evidence="15">
    <location>
        <begin position="203"/>
        <end position="320"/>
    </location>
</feature>
<sequence length="556" mass="61996">MSSNYTIGHYLLDRLAELGIHHMFGVPGDYNLSFLDEVIDHKEIEWIGNCNELNAAYAADGYARVNGMAALITTFGVGELSAVNGIAGSYAERVPVVKITGTPTTNVMDNGLYVHHTLGNGKFDHFSTMYKEVTVAQTFLTQENAAQEIDRVLLTCWTDKRPVHINLPTDVYDKPISKPYNSLLDSAILSNEETLKQMIVDVPERINSAKRPVILADFEVTRYRAQKALLQFAEKTGFPVATLSMGKSAFNEAHPQFIGVYNGDLSSSYVQKRIDQSDCIISVGVKLTDSITGGFSHQFSKDNVIHIHPFSVQFNSTKYAPATMIDSLHALSSAITKRKAEDLDILSLTSQMAAKSYTAAETEITQERFFERIAAFLHENDVLLAEQGTSFFGAATMPLPKDTTFIGQPLWGSIGYTLPALLGSQLADKNRRNVLLIGDGSFQLTAQELSTMLRQHIKPVIFLINNDGYTVERAIHGENQVYNDIQMWNYQELPAVLGPKDRSITFKVRTEIELEEALILAEQNYQHLVFIEVMMHRDDKPALLAELSKRFANQNV</sequence>
<evidence type="ECO:0000313" key="19">
    <source>
        <dbReference type="Proteomes" id="UP000543174"/>
    </source>
</evidence>
<dbReference type="InterPro" id="IPR012000">
    <property type="entry name" value="Thiamin_PyroP_enz_cen_dom"/>
</dbReference>
<dbReference type="GO" id="GO:0000287">
    <property type="term" value="F:magnesium ion binding"/>
    <property type="evidence" value="ECO:0007669"/>
    <property type="project" value="InterPro"/>
</dbReference>
<evidence type="ECO:0000256" key="4">
    <source>
        <dbReference type="ARBA" id="ARBA00002938"/>
    </source>
</evidence>
<dbReference type="PIRSF" id="PIRSF036565">
    <property type="entry name" value="Pyruvt_ip_decrb"/>
    <property type="match status" value="1"/>
</dbReference>
<name>A0A7W3REK0_PRIAR</name>
<comment type="cofactor">
    <cofactor evidence="13">
        <name>Mg(2+)</name>
        <dbReference type="ChEBI" id="CHEBI:18420"/>
    </cofactor>
    <text evidence="13">Binds 1 Mg(2+) per subunit.</text>
</comment>
<proteinExistence type="inferred from homology"/>
<dbReference type="Pfam" id="PF02775">
    <property type="entry name" value="TPP_enzyme_C"/>
    <property type="match status" value="1"/>
</dbReference>
<feature type="domain" description="Thiamine pyrophosphate enzyme TPP-binding" evidence="16">
    <location>
        <begin position="394"/>
        <end position="533"/>
    </location>
</feature>
<dbReference type="Proteomes" id="UP000543174">
    <property type="component" value="Unassembled WGS sequence"/>
</dbReference>
<evidence type="ECO:0000256" key="5">
    <source>
        <dbReference type="ARBA" id="ARBA00007812"/>
    </source>
</evidence>
<dbReference type="EC" id="4.1.1.1" evidence="6"/>
<dbReference type="CDD" id="cd02005">
    <property type="entry name" value="TPP_PDC_IPDC"/>
    <property type="match status" value="1"/>
</dbReference>
<keyword evidence="12 18" id="KW-0456">Lyase</keyword>
<evidence type="ECO:0000256" key="3">
    <source>
        <dbReference type="ARBA" id="ARBA00001964"/>
    </source>
</evidence>
<dbReference type="SUPFAM" id="SSF52467">
    <property type="entry name" value="DHS-like NAD/FAD-binding domain"/>
    <property type="match status" value="1"/>
</dbReference>
<dbReference type="GO" id="GO:0000949">
    <property type="term" value="P:aromatic amino acid family catabolic process to alcohol via Ehrlich pathway"/>
    <property type="evidence" value="ECO:0007669"/>
    <property type="project" value="TreeGrafter"/>
</dbReference>
<evidence type="ECO:0000259" key="15">
    <source>
        <dbReference type="Pfam" id="PF00205"/>
    </source>
</evidence>
<dbReference type="Gene3D" id="3.40.50.1220">
    <property type="entry name" value="TPP-binding domain"/>
    <property type="match status" value="1"/>
</dbReference>
<dbReference type="SUPFAM" id="SSF52518">
    <property type="entry name" value="Thiamin diphosphate-binding fold (THDP-binding)"/>
    <property type="match status" value="2"/>
</dbReference>
<evidence type="ECO:0000256" key="9">
    <source>
        <dbReference type="ARBA" id="ARBA00022793"/>
    </source>
</evidence>
<evidence type="ECO:0000256" key="6">
    <source>
        <dbReference type="ARBA" id="ARBA00013202"/>
    </source>
</evidence>
<dbReference type="GO" id="GO:0004737">
    <property type="term" value="F:pyruvate decarboxylase activity"/>
    <property type="evidence" value="ECO:0007669"/>
    <property type="project" value="UniProtKB-EC"/>
</dbReference>
<organism evidence="18 19">
    <name type="scientific">Priestia aryabhattai</name>
    <name type="common">Bacillus aryabhattai</name>
    <dbReference type="NCBI Taxonomy" id="412384"/>
    <lineage>
        <taxon>Bacteria</taxon>
        <taxon>Bacillati</taxon>
        <taxon>Bacillota</taxon>
        <taxon>Bacilli</taxon>
        <taxon>Bacillales</taxon>
        <taxon>Bacillaceae</taxon>
        <taxon>Priestia</taxon>
    </lineage>
</organism>
<feature type="binding site" evidence="13">
    <location>
        <position position="439"/>
    </location>
    <ligand>
        <name>Mg(2+)</name>
        <dbReference type="ChEBI" id="CHEBI:18420"/>
    </ligand>
</feature>
<evidence type="ECO:0000256" key="1">
    <source>
        <dbReference type="ARBA" id="ARBA00001041"/>
    </source>
</evidence>
<dbReference type="FunFam" id="3.40.50.1220:FF:000009">
    <property type="entry name" value="Pyruvate decarboxylase 1"/>
    <property type="match status" value="1"/>
</dbReference>
<reference evidence="18" key="1">
    <citation type="submission" date="2020-08" db="EMBL/GenBank/DDBJ databases">
        <title>Functional genomics of gut bacteria from endangered species of beetles.</title>
        <authorList>
            <person name="Carlos-Shanley C."/>
        </authorList>
    </citation>
    <scope>NUCLEOTIDE SEQUENCE [LARGE SCALE GENOMIC DNA]</scope>
    <source>
        <strain evidence="18">S00060</strain>
    </source>
</reference>
<evidence type="ECO:0000256" key="14">
    <source>
        <dbReference type="RuleBase" id="RU362132"/>
    </source>
</evidence>
<dbReference type="RefSeq" id="WP_182527587.1">
    <property type="nucleotide sequence ID" value="NZ_JACJHT010000002.1"/>
</dbReference>
<evidence type="ECO:0000256" key="12">
    <source>
        <dbReference type="ARBA" id="ARBA00023239"/>
    </source>
</evidence>
<dbReference type="InterPro" id="IPR011766">
    <property type="entry name" value="TPP_enzyme_TPP-bd"/>
</dbReference>
<dbReference type="EMBL" id="JACJHT010000002">
    <property type="protein sequence ID" value="MBA9039436.1"/>
    <property type="molecule type" value="Genomic_DNA"/>
</dbReference>
<protein>
    <recommendedName>
        <fullName evidence="7">Alpha-keto-acid decarboxylase</fullName>
        <ecNumber evidence="6">4.1.1.1</ecNumber>
    </recommendedName>
</protein>
<dbReference type="GO" id="GO:0005829">
    <property type="term" value="C:cytosol"/>
    <property type="evidence" value="ECO:0007669"/>
    <property type="project" value="TreeGrafter"/>
</dbReference>
<keyword evidence="11 14" id="KW-0786">Thiamine pyrophosphate</keyword>
<comment type="similarity">
    <text evidence="5 14">Belongs to the TPP enzyme family.</text>
</comment>
<dbReference type="AlphaFoldDB" id="A0A7W3REK0"/>
<comment type="cofactor">
    <cofactor evidence="2">
        <name>a metal cation</name>
        <dbReference type="ChEBI" id="CHEBI:25213"/>
    </cofactor>
</comment>
<accession>A0A7W3REK0</accession>
<dbReference type="PANTHER" id="PTHR43452">
    <property type="entry name" value="PYRUVATE DECARBOXYLASE"/>
    <property type="match status" value="1"/>
</dbReference>
<dbReference type="PANTHER" id="PTHR43452:SF30">
    <property type="entry name" value="PYRUVATE DECARBOXYLASE ISOZYME 1-RELATED"/>
    <property type="match status" value="1"/>
</dbReference>
<dbReference type="InterPro" id="IPR012110">
    <property type="entry name" value="PDC/IPDC-like"/>
</dbReference>
<evidence type="ECO:0000256" key="7">
    <source>
        <dbReference type="ARBA" id="ARBA00020054"/>
    </source>
</evidence>
<dbReference type="CDD" id="cd07038">
    <property type="entry name" value="TPP_PYR_PDC_IPDC_like"/>
    <property type="match status" value="1"/>
</dbReference>
<comment type="catalytic activity">
    <reaction evidence="1">
        <text>a 2-oxocarboxylate + H(+) = an aldehyde + CO2</text>
        <dbReference type="Rhea" id="RHEA:11628"/>
        <dbReference type="ChEBI" id="CHEBI:15378"/>
        <dbReference type="ChEBI" id="CHEBI:16526"/>
        <dbReference type="ChEBI" id="CHEBI:17478"/>
        <dbReference type="ChEBI" id="CHEBI:35179"/>
        <dbReference type="EC" id="4.1.1.1"/>
    </reaction>
</comment>
<dbReference type="GO" id="GO:0030976">
    <property type="term" value="F:thiamine pyrophosphate binding"/>
    <property type="evidence" value="ECO:0007669"/>
    <property type="project" value="InterPro"/>
</dbReference>
<dbReference type="Pfam" id="PF02776">
    <property type="entry name" value="TPP_enzyme_N"/>
    <property type="match status" value="1"/>
</dbReference>
<dbReference type="InterPro" id="IPR029035">
    <property type="entry name" value="DHS-like_NAD/FAD-binding_dom"/>
</dbReference>
<evidence type="ECO:0000259" key="17">
    <source>
        <dbReference type="Pfam" id="PF02776"/>
    </source>
</evidence>
<evidence type="ECO:0000256" key="11">
    <source>
        <dbReference type="ARBA" id="ARBA00023052"/>
    </source>
</evidence>
<comment type="cofactor">
    <cofactor evidence="3">
        <name>thiamine diphosphate</name>
        <dbReference type="ChEBI" id="CHEBI:58937"/>
    </cofactor>
</comment>
<keyword evidence="10 13" id="KW-0460">Magnesium</keyword>
<dbReference type="Gene3D" id="3.40.50.970">
    <property type="match status" value="2"/>
</dbReference>
<evidence type="ECO:0000259" key="16">
    <source>
        <dbReference type="Pfam" id="PF02775"/>
    </source>
</evidence>
<dbReference type="InterPro" id="IPR047214">
    <property type="entry name" value="TPP_PDC_IPDC"/>
</dbReference>
<comment type="caution">
    <text evidence="18">The sequence shown here is derived from an EMBL/GenBank/DDBJ whole genome shotgun (WGS) entry which is preliminary data.</text>
</comment>
<dbReference type="InterPro" id="IPR012001">
    <property type="entry name" value="Thiamin_PyroP_enz_TPP-bd_dom"/>
</dbReference>